<dbReference type="OrthoDB" id="8908132at2"/>
<evidence type="ECO:0000313" key="1">
    <source>
        <dbReference type="EMBL" id="AVO33689.1"/>
    </source>
</evidence>
<dbReference type="Proteomes" id="UP000239709">
    <property type="component" value="Chromosome"/>
</dbReference>
<protein>
    <recommendedName>
        <fullName evidence="3">DUF1320 domain-containing protein</fullName>
    </recommendedName>
</protein>
<evidence type="ECO:0008006" key="3">
    <source>
        <dbReference type="Google" id="ProtNLM"/>
    </source>
</evidence>
<dbReference type="InterPro" id="IPR009752">
    <property type="entry name" value="Phage_Mu_GpJ"/>
</dbReference>
<accession>A0A2S0MCR7</accession>
<evidence type="ECO:0000313" key="2">
    <source>
        <dbReference type="Proteomes" id="UP000239709"/>
    </source>
</evidence>
<dbReference type="RefSeq" id="WP_106702246.1">
    <property type="nucleotide sequence ID" value="NZ_CP027666.1"/>
</dbReference>
<dbReference type="EMBL" id="CP027666">
    <property type="protein sequence ID" value="AVO33689.1"/>
    <property type="molecule type" value="Genomic_DNA"/>
</dbReference>
<keyword evidence="2" id="KW-1185">Reference proteome</keyword>
<sequence>MAYATVADVARVATRGWDDIAQRAVQNARVAGETLRALYSGESVVGVAADVLELAQRGLALVADTLERASRHADTYIQPRYQGQLPLPAHLVSGSDLPTVVATIAYRRLMGASLSEDTDRNTAWAEKYLRDLADGRVTLGATDNATPQPPGRMVSSAACKTIDWDRY</sequence>
<dbReference type="Pfam" id="PF07030">
    <property type="entry name" value="Phage_Mu_Gp36"/>
    <property type="match status" value="1"/>
</dbReference>
<proteinExistence type="predicted"/>
<dbReference type="KEGG" id="otk:C6570_05015"/>
<reference evidence="1 2" key="1">
    <citation type="submission" date="2018-03" db="EMBL/GenBank/DDBJ databases">
        <title>Genome sequencing of Ottowia sp.</title>
        <authorList>
            <person name="Kim S.-J."/>
            <person name="Heo J."/>
            <person name="Kwon S.-W."/>
        </authorList>
    </citation>
    <scope>NUCLEOTIDE SEQUENCE [LARGE SCALE GENOMIC DNA]</scope>
    <source>
        <strain evidence="1 2">KADR8-3</strain>
    </source>
</reference>
<name>A0A2S0MCR7_9BURK</name>
<organism evidence="1 2">
    <name type="scientific">Ottowia oryzae</name>
    <dbReference type="NCBI Taxonomy" id="2109914"/>
    <lineage>
        <taxon>Bacteria</taxon>
        <taxon>Pseudomonadati</taxon>
        <taxon>Pseudomonadota</taxon>
        <taxon>Betaproteobacteria</taxon>
        <taxon>Burkholderiales</taxon>
        <taxon>Comamonadaceae</taxon>
        <taxon>Ottowia</taxon>
    </lineage>
</organism>
<gene>
    <name evidence="1" type="ORF">C6570_05015</name>
</gene>
<dbReference type="AlphaFoldDB" id="A0A2S0MCR7"/>